<dbReference type="AlphaFoldDB" id="A0A7J6SU51"/>
<dbReference type="Proteomes" id="UP000574390">
    <property type="component" value="Unassembled WGS sequence"/>
</dbReference>
<gene>
    <name evidence="2" type="primary">APEX1_3</name>
    <name evidence="2" type="ORF">FOZ62_020393</name>
</gene>
<proteinExistence type="predicted"/>
<dbReference type="InterPro" id="IPR003714">
    <property type="entry name" value="PhoH"/>
</dbReference>
<feature type="domain" description="PhoH-like protein" evidence="1">
    <location>
        <begin position="27"/>
        <end position="75"/>
    </location>
</feature>
<evidence type="ECO:0000313" key="3">
    <source>
        <dbReference type="Proteomes" id="UP000574390"/>
    </source>
</evidence>
<dbReference type="EMBL" id="JABANM010012146">
    <property type="protein sequence ID" value="KAF4736504.1"/>
    <property type="molecule type" value="Genomic_DNA"/>
</dbReference>
<reference evidence="2 3" key="1">
    <citation type="submission" date="2020-04" db="EMBL/GenBank/DDBJ databases">
        <title>Perkinsus olseni comparative genomics.</title>
        <authorList>
            <person name="Bogema D.R."/>
        </authorList>
    </citation>
    <scope>NUCLEOTIDE SEQUENCE [LARGE SCALE GENOMIC DNA]</scope>
    <source>
        <strain evidence="2">ATCC PRA-205</strain>
    </source>
</reference>
<dbReference type="SUPFAM" id="SSF52540">
    <property type="entry name" value="P-loop containing nucleoside triphosphate hydrolases"/>
    <property type="match status" value="1"/>
</dbReference>
<sequence>APLAMGSVVATVGQAGGVNQSSSTAGSENVREYMEALRDPSAEVVVVSGPAGTGKTMLACEAAARALDRGEVRQIGSVSEKMSLWVKPLLTYLSRFLSEDKLRELQADGAFQ</sequence>
<feature type="non-terminal residue" evidence="2">
    <location>
        <position position="1"/>
    </location>
</feature>
<dbReference type="Gene3D" id="3.40.50.300">
    <property type="entry name" value="P-loop containing nucleotide triphosphate hydrolases"/>
    <property type="match status" value="1"/>
</dbReference>
<comment type="caution">
    <text evidence="2">The sequence shown here is derived from an EMBL/GenBank/DDBJ whole genome shotgun (WGS) entry which is preliminary data.</text>
</comment>
<feature type="non-terminal residue" evidence="2">
    <location>
        <position position="112"/>
    </location>
</feature>
<evidence type="ECO:0000313" key="2">
    <source>
        <dbReference type="EMBL" id="KAF4736504.1"/>
    </source>
</evidence>
<dbReference type="GO" id="GO:0005524">
    <property type="term" value="F:ATP binding"/>
    <property type="evidence" value="ECO:0007669"/>
    <property type="project" value="InterPro"/>
</dbReference>
<accession>A0A7J6SU51</accession>
<dbReference type="InterPro" id="IPR027417">
    <property type="entry name" value="P-loop_NTPase"/>
</dbReference>
<keyword evidence="2" id="KW-0456">Lyase</keyword>
<organism evidence="2 3">
    <name type="scientific">Perkinsus olseni</name>
    <name type="common">Perkinsus atlanticus</name>
    <dbReference type="NCBI Taxonomy" id="32597"/>
    <lineage>
        <taxon>Eukaryota</taxon>
        <taxon>Sar</taxon>
        <taxon>Alveolata</taxon>
        <taxon>Perkinsozoa</taxon>
        <taxon>Perkinsea</taxon>
        <taxon>Perkinsida</taxon>
        <taxon>Perkinsidae</taxon>
        <taxon>Perkinsus</taxon>
    </lineage>
</organism>
<protein>
    <submittedName>
        <fullName evidence="2">DNA-(Apurinic or apyrimidinic site) lyase</fullName>
    </submittedName>
</protein>
<dbReference type="Pfam" id="PF02562">
    <property type="entry name" value="PhoH"/>
    <property type="match status" value="1"/>
</dbReference>
<name>A0A7J6SU51_PEROL</name>
<evidence type="ECO:0000259" key="1">
    <source>
        <dbReference type="Pfam" id="PF02562"/>
    </source>
</evidence>
<dbReference type="GO" id="GO:0016829">
    <property type="term" value="F:lyase activity"/>
    <property type="evidence" value="ECO:0007669"/>
    <property type="project" value="UniProtKB-KW"/>
</dbReference>